<protein>
    <submittedName>
        <fullName evidence="2">STING protein</fullName>
    </submittedName>
</protein>
<proteinExistence type="predicted"/>
<keyword evidence="3" id="KW-1185">Reference proteome</keyword>
<dbReference type="GO" id="GO:0002218">
    <property type="term" value="P:activation of innate immune response"/>
    <property type="evidence" value="ECO:0007669"/>
    <property type="project" value="InterPro"/>
</dbReference>
<evidence type="ECO:0000259" key="1">
    <source>
        <dbReference type="Pfam" id="PF23417"/>
    </source>
</evidence>
<dbReference type="GO" id="GO:0005776">
    <property type="term" value="C:autophagosome"/>
    <property type="evidence" value="ECO:0007669"/>
    <property type="project" value="TreeGrafter"/>
</dbReference>
<dbReference type="OrthoDB" id="6053839at2759"/>
<name>A0A7K9V974_ANSSE</name>
<feature type="non-terminal residue" evidence="2">
    <location>
        <position position="1"/>
    </location>
</feature>
<dbReference type="InterPro" id="IPR029158">
    <property type="entry name" value="STING"/>
</dbReference>
<dbReference type="GO" id="GO:0051607">
    <property type="term" value="P:defense response to virus"/>
    <property type="evidence" value="ECO:0007669"/>
    <property type="project" value="TreeGrafter"/>
</dbReference>
<dbReference type="AlphaFoldDB" id="A0A7K9V974"/>
<dbReference type="GO" id="GO:0005789">
    <property type="term" value="C:endoplasmic reticulum membrane"/>
    <property type="evidence" value="ECO:0007669"/>
    <property type="project" value="TreeGrafter"/>
</dbReference>
<dbReference type="SMR" id="A0A7K9V974"/>
<organism evidence="2 3">
    <name type="scientific">Anseranas semipalmata</name>
    <name type="common">Magpie goose</name>
    <name type="synonym">Anas semipalmata</name>
    <dbReference type="NCBI Taxonomy" id="8851"/>
    <lineage>
        <taxon>Eukaryota</taxon>
        <taxon>Metazoa</taxon>
        <taxon>Chordata</taxon>
        <taxon>Craniata</taxon>
        <taxon>Vertebrata</taxon>
        <taxon>Euteleostomi</taxon>
        <taxon>Archelosauria</taxon>
        <taxon>Archosauria</taxon>
        <taxon>Dinosauria</taxon>
        <taxon>Saurischia</taxon>
        <taxon>Theropoda</taxon>
        <taxon>Coelurosauria</taxon>
        <taxon>Aves</taxon>
        <taxon>Neognathae</taxon>
        <taxon>Galloanserae</taxon>
        <taxon>Anseriformes</taxon>
        <taxon>Anseranatidae</taxon>
        <taxon>Anseranas</taxon>
    </lineage>
</organism>
<dbReference type="Proteomes" id="UP000567872">
    <property type="component" value="Unassembled WGS sequence"/>
</dbReference>
<dbReference type="PANTHER" id="PTHR34339">
    <property type="entry name" value="STIMULATOR OF INTERFERON GENES PROTEIN"/>
    <property type="match status" value="1"/>
</dbReference>
<dbReference type="GO" id="GO:0061709">
    <property type="term" value="P:reticulophagy"/>
    <property type="evidence" value="ECO:0007669"/>
    <property type="project" value="TreeGrafter"/>
</dbReference>
<evidence type="ECO:0000313" key="3">
    <source>
        <dbReference type="Proteomes" id="UP000567872"/>
    </source>
</evidence>
<feature type="non-terminal residue" evidence="2">
    <location>
        <position position="86"/>
    </location>
</feature>
<feature type="domain" description="STING transmembrane" evidence="1">
    <location>
        <begin position="3"/>
        <end position="86"/>
    </location>
</feature>
<dbReference type="Pfam" id="PF23417">
    <property type="entry name" value="STING_TM"/>
    <property type="match status" value="1"/>
</dbReference>
<dbReference type="GO" id="GO:0016239">
    <property type="term" value="P:positive regulation of macroautophagy"/>
    <property type="evidence" value="ECO:0007669"/>
    <property type="project" value="TreeGrafter"/>
</dbReference>
<gene>
    <name evidence="2" type="primary">Tmem173_1</name>
    <name evidence="2" type="ORF">ANSSEM_R15582</name>
</gene>
<reference evidence="2 3" key="1">
    <citation type="submission" date="2019-09" db="EMBL/GenBank/DDBJ databases">
        <title>Bird 10,000 Genomes (B10K) Project - Family phase.</title>
        <authorList>
            <person name="Zhang G."/>
        </authorList>
    </citation>
    <scope>NUCLEOTIDE SEQUENCE [LARGE SCALE GENOMIC DNA]</scope>
    <source>
        <strain evidence="2">B10K-DU-001-57</strain>
        <tissue evidence="2">Muscle</tissue>
    </source>
</reference>
<dbReference type="EMBL" id="VXAA01004169">
    <property type="protein sequence ID" value="NXI68906.1"/>
    <property type="molecule type" value="Genomic_DNA"/>
</dbReference>
<dbReference type="GO" id="GO:0061507">
    <property type="term" value="F:2',3'-cyclic GMP-AMP binding"/>
    <property type="evidence" value="ECO:0007669"/>
    <property type="project" value="TreeGrafter"/>
</dbReference>
<accession>A0A7K9V974</accession>
<dbReference type="PANTHER" id="PTHR34339:SF1">
    <property type="entry name" value="STIMULATOR OF INTERFERON GENES PROTEIN"/>
    <property type="match status" value="1"/>
</dbReference>
<dbReference type="InterPro" id="IPR055434">
    <property type="entry name" value="STING_TM"/>
</dbReference>
<evidence type="ECO:0000313" key="2">
    <source>
        <dbReference type="EMBL" id="NXI68906.1"/>
    </source>
</evidence>
<dbReference type="GO" id="GO:0032481">
    <property type="term" value="P:positive regulation of type I interferon production"/>
    <property type="evidence" value="ECO:0007669"/>
    <property type="project" value="InterPro"/>
</dbReference>
<dbReference type="GO" id="GO:0035438">
    <property type="term" value="F:cyclic-di-GMP binding"/>
    <property type="evidence" value="ECO:0007669"/>
    <property type="project" value="TreeGrafter"/>
</dbReference>
<dbReference type="GO" id="GO:0000045">
    <property type="term" value="P:autophagosome assembly"/>
    <property type="evidence" value="ECO:0007669"/>
    <property type="project" value="TreeGrafter"/>
</dbReference>
<dbReference type="GO" id="GO:0045087">
    <property type="term" value="P:innate immune response"/>
    <property type="evidence" value="ECO:0007669"/>
    <property type="project" value="TreeGrafter"/>
</dbReference>
<comment type="caution">
    <text evidence="2">The sequence shown here is derived from an EMBL/GenBank/DDBJ whole genome shotgun (WGS) entry which is preliminary data.</text>
</comment>
<sequence length="86" mass="9279">TAHLAALQVGALLKGCCCLAEEIFHLQSRHRGSFWRALSACFPPRSHLALLLVGGSAYLDLQQGDRLSPHLTLTCLCQLLVLALGL</sequence>